<accession>A0ACC3C5T3</accession>
<gene>
    <name evidence="1" type="ORF">I4F81_007747</name>
</gene>
<comment type="caution">
    <text evidence="1">The sequence shown here is derived from an EMBL/GenBank/DDBJ whole genome shotgun (WGS) entry which is preliminary data.</text>
</comment>
<keyword evidence="2" id="KW-1185">Reference proteome</keyword>
<organism evidence="1 2">
    <name type="scientific">Pyropia yezoensis</name>
    <name type="common">Susabi-nori</name>
    <name type="synonym">Porphyra yezoensis</name>
    <dbReference type="NCBI Taxonomy" id="2788"/>
    <lineage>
        <taxon>Eukaryota</taxon>
        <taxon>Rhodophyta</taxon>
        <taxon>Bangiophyceae</taxon>
        <taxon>Bangiales</taxon>
        <taxon>Bangiaceae</taxon>
        <taxon>Pyropia</taxon>
    </lineage>
</organism>
<sequence length="515" mass="51478">MEGAAGVHADVVEGKFTRGHAHDGGDLWQRWPITFARAGGFVLNLNAQLVLLVGCKAAWRAARAVPGVAAVVPVDALMPLFHTILGWVIAVSGTLHGINHLVAGLTPGSGILGWQAGWGQWTHAAASGVATLVVMWVLIATTVPRLRRRAYEAFWWGHQAAAAAFVALLLLHGILDFRLYTYKWLAPVVAVYAADRGWRVWGTTAVDVEVAAGGGAASPPAAAATGATPAGGCEEGGPLASHGGRIAAVTPTLLRLSLPRPWAYRPGQYAELCIPAVARAQWHPLTMASAPHEPEVVFYASIVPGGWTAAVAAAVTGATAPAAEKGATEGGGPPTTLRVRLRGPYGAPCVAAAHFDTLLLVGAGAGVTPIVSLAKAVAWERGTAAGATAGASEVGGGETAAAVERALLSATALWLTAVAVLARAALVGIATPLSAVSMTASRFLSPFNSAGLVAADGALAAVVAAVAVALAAARGVRRRATAADAVGVAVAVAGVALPVAAAAAAGGGKGRGGAG</sequence>
<evidence type="ECO:0000313" key="2">
    <source>
        <dbReference type="Proteomes" id="UP000798662"/>
    </source>
</evidence>
<proteinExistence type="predicted"/>
<evidence type="ECO:0000313" key="1">
    <source>
        <dbReference type="EMBL" id="KAK1865213.1"/>
    </source>
</evidence>
<dbReference type="Proteomes" id="UP000798662">
    <property type="component" value="Chromosome 2"/>
</dbReference>
<dbReference type="EMBL" id="CM020619">
    <property type="protein sequence ID" value="KAK1865213.1"/>
    <property type="molecule type" value="Genomic_DNA"/>
</dbReference>
<name>A0ACC3C5T3_PYRYE</name>
<reference evidence="1" key="1">
    <citation type="submission" date="2019-11" db="EMBL/GenBank/DDBJ databases">
        <title>Nori genome reveals adaptations in red seaweeds to the harsh intertidal environment.</title>
        <authorList>
            <person name="Wang D."/>
            <person name="Mao Y."/>
        </authorList>
    </citation>
    <scope>NUCLEOTIDE SEQUENCE</scope>
    <source>
        <tissue evidence="1">Gametophyte</tissue>
    </source>
</reference>
<protein>
    <submittedName>
        <fullName evidence="1">Uncharacterized protein</fullName>
    </submittedName>
</protein>